<dbReference type="InterPro" id="IPR054056">
    <property type="entry name" value="EspB_PPE"/>
</dbReference>
<organism evidence="4 5">
    <name type="scientific">Mycobacterium basiliense</name>
    <dbReference type="NCBI Taxonomy" id="2094119"/>
    <lineage>
        <taxon>Bacteria</taxon>
        <taxon>Bacillati</taxon>
        <taxon>Actinomycetota</taxon>
        <taxon>Actinomycetes</taxon>
        <taxon>Mycobacteriales</taxon>
        <taxon>Mycobacteriaceae</taxon>
        <taxon>Mycobacterium</taxon>
    </lineage>
</organism>
<dbReference type="Proteomes" id="UP000269998">
    <property type="component" value="Chromosome"/>
</dbReference>
<feature type="compositionally biased region" description="Low complexity" evidence="1">
    <location>
        <begin position="354"/>
        <end position="375"/>
    </location>
</feature>
<feature type="compositionally biased region" description="Pro residues" evidence="1">
    <location>
        <begin position="125"/>
        <end position="142"/>
    </location>
</feature>
<dbReference type="KEGG" id="mbai:MB901379_00135"/>
<gene>
    <name evidence="4" type="primary">espB_2</name>
    <name evidence="4" type="ORF">MB901379_00135</name>
</gene>
<dbReference type="InterPro" id="IPR041275">
    <property type="entry name" value="EspB_PE"/>
</dbReference>
<dbReference type="Gene3D" id="1.20.1260.20">
    <property type="entry name" value="PPE superfamily"/>
    <property type="match status" value="1"/>
</dbReference>
<dbReference type="Pfam" id="PF18625">
    <property type="entry name" value="EspB_PE"/>
    <property type="match status" value="1"/>
</dbReference>
<feature type="region of interest" description="Disordered" evidence="1">
    <location>
        <begin position="93"/>
        <end position="142"/>
    </location>
</feature>
<accession>A0A3S4BC24</accession>
<feature type="region of interest" description="Disordered" evidence="1">
    <location>
        <begin position="320"/>
        <end position="375"/>
    </location>
</feature>
<dbReference type="OrthoDB" id="4753912at2"/>
<evidence type="ECO:0000313" key="4">
    <source>
        <dbReference type="EMBL" id="VDM86616.1"/>
    </source>
</evidence>
<evidence type="ECO:0000256" key="1">
    <source>
        <dbReference type="SAM" id="MobiDB-lite"/>
    </source>
</evidence>
<sequence>MTKPLNVQVVPEELMARAAELESVVAVPAVNPATPCALPMITTAAASLAFSGNAMQTYLDAGNKARRQLADALRQAAKAYTGTDEQAAQALNGEGGGVSGMRRAGATASEAPAGRRLGDYAPGTGPGPDPCGPGPVVPPGGATPPPYYPVRQAAEEIAAPDQGAAFSAFAQAWTAVQQPLLDSTNAFRPFQNWQGTAASAVEANFEQYRQWVYSMVKMCQQLVTQAQGVTTAHSWAITQHPTVAQLDKLDADWNRLEAYKLALPKMFFAFEWQRQQAENEVRLEEKSFLKAYAKLQSQSESVLAEYYKKANLPLTALDPQAPPAAYSPPPPAPAPIAPNPGPSPSPAPTPTPGSIPGSGSLPGMPMMGGIPSLGGIPSAPTATMAAATPLPGGPGLRPAALGGGAGGGIPLSTAPGAEAARPAAAAGDVEALGRANGGAGGAATGRGGMGMAPVGHGGHGQSGNKGKREPADDESLYTEDRAWTEAVIGRQEPDETPTATKWASEDMESVRIAGFPRD</sequence>
<reference evidence="5" key="1">
    <citation type="submission" date="2018-02" db="EMBL/GenBank/DDBJ databases">
        <authorList>
            <person name="Seth-Smith MB H."/>
            <person name="Seth-Smith H."/>
        </authorList>
    </citation>
    <scope>NUCLEOTIDE SEQUENCE [LARGE SCALE GENOMIC DNA]</scope>
</reference>
<feature type="compositionally biased region" description="Pro residues" evidence="1">
    <location>
        <begin position="320"/>
        <end position="353"/>
    </location>
</feature>
<dbReference type="AlphaFoldDB" id="A0A3S4BC24"/>
<protein>
    <submittedName>
        <fullName evidence="4">Antigen MTB48</fullName>
    </submittedName>
</protein>
<proteinExistence type="predicted"/>
<dbReference type="Pfam" id="PF21856">
    <property type="entry name" value="EspB_PPE"/>
    <property type="match status" value="1"/>
</dbReference>
<dbReference type="EMBL" id="LR130759">
    <property type="protein sequence ID" value="VDM86616.1"/>
    <property type="molecule type" value="Genomic_DNA"/>
</dbReference>
<evidence type="ECO:0000313" key="5">
    <source>
        <dbReference type="Proteomes" id="UP000269998"/>
    </source>
</evidence>
<evidence type="ECO:0000259" key="3">
    <source>
        <dbReference type="Pfam" id="PF21856"/>
    </source>
</evidence>
<feature type="compositionally biased region" description="Gly residues" evidence="1">
    <location>
        <begin position="436"/>
        <end position="463"/>
    </location>
</feature>
<dbReference type="SUPFAM" id="SSF140459">
    <property type="entry name" value="PE/PPE dimer-like"/>
    <property type="match status" value="1"/>
</dbReference>
<feature type="domain" description="ESX-1 secretion-associated protein EspB PPE" evidence="3">
    <location>
        <begin position="147"/>
        <end position="325"/>
    </location>
</feature>
<evidence type="ECO:0000259" key="2">
    <source>
        <dbReference type="Pfam" id="PF18625"/>
    </source>
</evidence>
<dbReference type="RefSeq" id="WP_158014849.1">
    <property type="nucleotide sequence ID" value="NZ_LR130759.1"/>
</dbReference>
<name>A0A3S4BC24_9MYCO</name>
<feature type="region of interest" description="Disordered" evidence="1">
    <location>
        <begin position="436"/>
        <end position="477"/>
    </location>
</feature>
<feature type="domain" description="ESX-1 secretion-associated protein EspB PE" evidence="2">
    <location>
        <begin position="12"/>
        <end position="87"/>
    </location>
</feature>
<dbReference type="InterPro" id="IPR038332">
    <property type="entry name" value="PPE_sf"/>
</dbReference>
<keyword evidence="5" id="KW-1185">Reference proteome</keyword>